<feature type="region of interest" description="Disordered" evidence="1">
    <location>
        <begin position="1"/>
        <end position="20"/>
    </location>
</feature>
<sequence>MPKHVNHEENDNETILGRPIVRRVHSGGLTQRQCPTCGRPDPVQEPSIGLQAMPDPVTDVVPDAAAIRSAFRALALLMEMLDGRRPARQMTKIAAPRVIRYLRAIPLGPGGLPGGVRLLSFHPSQPHEGAVEVAASVAIRGRRRAVAASFELTCLENWVCDTLRIL</sequence>
<name>A0ABS4W1V0_9PSEU</name>
<gene>
    <name evidence="2" type="ORF">JOF36_005619</name>
</gene>
<comment type="caution">
    <text evidence="2">The sequence shown here is derived from an EMBL/GenBank/DDBJ whole genome shotgun (WGS) entry which is preliminary data.</text>
</comment>
<protein>
    <submittedName>
        <fullName evidence="2">Uncharacterized protein</fullName>
    </submittedName>
</protein>
<evidence type="ECO:0000313" key="3">
    <source>
        <dbReference type="Proteomes" id="UP001519295"/>
    </source>
</evidence>
<dbReference type="Proteomes" id="UP001519295">
    <property type="component" value="Unassembled WGS sequence"/>
</dbReference>
<dbReference type="InterPro" id="IPR045596">
    <property type="entry name" value="DUF6459"/>
</dbReference>
<accession>A0ABS4W1V0</accession>
<proteinExistence type="predicted"/>
<reference evidence="2 3" key="1">
    <citation type="submission" date="2021-03" db="EMBL/GenBank/DDBJ databases">
        <title>Sequencing the genomes of 1000 actinobacteria strains.</title>
        <authorList>
            <person name="Klenk H.-P."/>
        </authorList>
    </citation>
    <scope>NUCLEOTIDE SEQUENCE [LARGE SCALE GENOMIC DNA]</scope>
    <source>
        <strain evidence="2 3">DSM 45256</strain>
    </source>
</reference>
<dbReference type="Pfam" id="PF20060">
    <property type="entry name" value="DUF6459"/>
    <property type="match status" value="1"/>
</dbReference>
<dbReference type="RefSeq" id="WP_210032656.1">
    <property type="nucleotide sequence ID" value="NZ_JAGINU010000001.1"/>
</dbReference>
<dbReference type="EMBL" id="JAGINU010000001">
    <property type="protein sequence ID" value="MBP2369923.1"/>
    <property type="molecule type" value="Genomic_DNA"/>
</dbReference>
<keyword evidence="3" id="KW-1185">Reference proteome</keyword>
<evidence type="ECO:0000256" key="1">
    <source>
        <dbReference type="SAM" id="MobiDB-lite"/>
    </source>
</evidence>
<evidence type="ECO:0000313" key="2">
    <source>
        <dbReference type="EMBL" id="MBP2369923.1"/>
    </source>
</evidence>
<organism evidence="2 3">
    <name type="scientific">Pseudonocardia parietis</name>
    <dbReference type="NCBI Taxonomy" id="570936"/>
    <lineage>
        <taxon>Bacteria</taxon>
        <taxon>Bacillati</taxon>
        <taxon>Actinomycetota</taxon>
        <taxon>Actinomycetes</taxon>
        <taxon>Pseudonocardiales</taxon>
        <taxon>Pseudonocardiaceae</taxon>
        <taxon>Pseudonocardia</taxon>
    </lineage>
</organism>